<dbReference type="EC" id="1.21.4.2" evidence="2"/>
<sequence>MKCGKWDVGSGMWEVGIEACSQPREPSLWLASLRKEGEIVDEKIMRDTIAGVFEDIAEALETGSFNKKVRVGLTILGSEHGPGEPAAGAELASKQNPDIEVVLIGQGVQSDLELVEAADEKEAHAKMDELLLSGDLDAAVTAHYPFPIGVSTVGSVITPAKGKEMFLATTTGTSATERVTAMLRNTIYGIATAKACGIDKPAVGILNIDGARQVERALIKLQEAGYPLSFAESARSDGGVVMRGNDLLMGVPDVMVTDSLTGNVLIKVFSAYSSGGNYETLGLGYGPGVGENYDRIICIISRASGAPVIAGAISFAAECARGKLLDKARAEFSAAKKAGWNELLQSLVPVDTAKKSEGAIDIAPPPKKIVSEAIPGIEVMEIEDAVQVLWKEKIYAESGMGCTGPIIMVAPEDKERSIELLKKNGYL</sequence>
<dbReference type="Pfam" id="PF02504">
    <property type="entry name" value="FA_synthesis"/>
    <property type="match status" value="1"/>
</dbReference>
<dbReference type="InterPro" id="IPR012116">
    <property type="entry name" value="Gly_reductase_pC_asu"/>
</dbReference>
<dbReference type="Gene3D" id="3.40.718.10">
    <property type="entry name" value="Isopropylmalate Dehydrogenase"/>
    <property type="match status" value="1"/>
</dbReference>
<accession>A0A0B7MS91</accession>
<dbReference type="RefSeq" id="WP_232294536.1">
    <property type="nucleotide sequence ID" value="NZ_CDRZ01000298.1"/>
</dbReference>
<dbReference type="GO" id="GO:0033795">
    <property type="term" value="F:betaine reductase activity"/>
    <property type="evidence" value="ECO:0007669"/>
    <property type="project" value="UniProtKB-EC"/>
</dbReference>
<protein>
    <submittedName>
        <fullName evidence="2">Glycine/sarcosine/betaine reductase complex component C subunit alpha</fullName>
        <ecNumber evidence="2">1.21.4.2</ecNumber>
        <ecNumber evidence="2">1.21.4.3</ecNumber>
        <ecNumber evidence="2">1.21.4.4</ecNumber>
    </submittedName>
</protein>
<name>A0A0B7MS91_9FIRM</name>
<feature type="active site" evidence="1">
    <location>
        <position position="402"/>
    </location>
</feature>
<proteinExistence type="predicted"/>
<reference evidence="3" key="1">
    <citation type="submission" date="2015-01" db="EMBL/GenBank/DDBJ databases">
        <authorList>
            <person name="Manzoor Shahid"/>
            <person name="Zubair Saima"/>
        </authorList>
    </citation>
    <scope>NUCLEOTIDE SEQUENCE [LARGE SCALE GENOMIC DNA]</scope>
    <source>
        <strain evidence="3">Sp3</strain>
    </source>
</reference>
<dbReference type="EC" id="1.21.4.4" evidence="2"/>
<dbReference type="Proteomes" id="UP000046155">
    <property type="component" value="Unassembled WGS sequence"/>
</dbReference>
<dbReference type="InterPro" id="IPR003664">
    <property type="entry name" value="FA_synthesis"/>
</dbReference>
<dbReference type="GO" id="GO:0016747">
    <property type="term" value="F:acyltransferase activity, transferring groups other than amino-acyl groups"/>
    <property type="evidence" value="ECO:0007669"/>
    <property type="project" value="InterPro"/>
</dbReference>
<evidence type="ECO:0000256" key="1">
    <source>
        <dbReference type="PIRSR" id="PIRSR036593-50"/>
    </source>
</evidence>
<dbReference type="AlphaFoldDB" id="A0A0B7MS91"/>
<dbReference type="PIRSF" id="PIRSF036593">
    <property type="entry name" value="GrdD"/>
    <property type="match status" value="1"/>
</dbReference>
<gene>
    <name evidence="2" type="primary">grdD</name>
    <name evidence="2" type="ORF">SSCH_960012</name>
</gene>
<keyword evidence="3" id="KW-1185">Reference proteome</keyword>
<keyword evidence="2" id="KW-0560">Oxidoreductase</keyword>
<dbReference type="GO" id="GO:0030699">
    <property type="term" value="F:glycine reductase activity"/>
    <property type="evidence" value="ECO:0007669"/>
    <property type="project" value="UniProtKB-EC"/>
</dbReference>
<evidence type="ECO:0000313" key="2">
    <source>
        <dbReference type="EMBL" id="CEO90552.1"/>
    </source>
</evidence>
<evidence type="ECO:0000313" key="3">
    <source>
        <dbReference type="Proteomes" id="UP000046155"/>
    </source>
</evidence>
<dbReference type="SUPFAM" id="SSF53659">
    <property type="entry name" value="Isocitrate/Isopropylmalate dehydrogenase-like"/>
    <property type="match status" value="1"/>
</dbReference>
<dbReference type="EC" id="1.21.4.3" evidence="2"/>
<dbReference type="NCBIfam" id="NF040747">
    <property type="entry name" value="reduct_C_alpha"/>
    <property type="match status" value="1"/>
</dbReference>
<dbReference type="GO" id="GO:0033794">
    <property type="term" value="F:sarcosine reductase activity"/>
    <property type="evidence" value="ECO:0007669"/>
    <property type="project" value="UniProtKB-EC"/>
</dbReference>
<dbReference type="EMBL" id="CDRZ01000298">
    <property type="protein sequence ID" value="CEO90552.1"/>
    <property type="molecule type" value="Genomic_DNA"/>
</dbReference>
<dbReference type="GO" id="GO:0006633">
    <property type="term" value="P:fatty acid biosynthetic process"/>
    <property type="evidence" value="ECO:0007669"/>
    <property type="project" value="InterPro"/>
</dbReference>
<organism evidence="2 3">
    <name type="scientific">Syntrophaceticus schinkii</name>
    <dbReference type="NCBI Taxonomy" id="499207"/>
    <lineage>
        <taxon>Bacteria</taxon>
        <taxon>Bacillati</taxon>
        <taxon>Bacillota</taxon>
        <taxon>Clostridia</taxon>
        <taxon>Thermoanaerobacterales</taxon>
        <taxon>Thermoanaerobacterales Family III. Incertae Sedis</taxon>
        <taxon>Syntrophaceticus</taxon>
    </lineage>
</organism>